<keyword evidence="6" id="KW-1185">Reference proteome</keyword>
<dbReference type="Proteomes" id="UP000650081">
    <property type="component" value="Unassembled WGS sequence"/>
</dbReference>
<comment type="caution">
    <text evidence="5">The sequence shown here is derived from an EMBL/GenBank/DDBJ whole genome shotgun (WGS) entry which is preliminary data.</text>
</comment>
<accession>A0A923PMA1</accession>
<comment type="pathway">
    <text evidence="1 4">Quinol/quinone metabolism; menaquinone biosynthesis.</text>
</comment>
<dbReference type="SUPFAM" id="SSF53850">
    <property type="entry name" value="Periplasmic binding protein-like II"/>
    <property type="match status" value="1"/>
</dbReference>
<sequence>MVNFPPSKSPVSTQAPSAADLAPRHRLVAVSYLNTKPLLYGLLRSEVQAELYMDLAIPSECARRLVAGEADIALVPVAVIPELPNARVISDYCIGSDGAVATVCVYGDVPLHEMTAIYLDHHSRTSVMLTRLLLEEYWQHDVTFLEAEDGYIERIGGTVGGLVIGDRTIGLDQRFRYVYDLGAAWKDHTGLPFVFAAWVTVKPLEEDFLRRFNAALEEGMAHLPELQLLLSSPHPDFSLVEYFTHHIDYNLDAPKRVAMERFLAYVRGGNSVVR</sequence>
<evidence type="ECO:0000256" key="1">
    <source>
        <dbReference type="ARBA" id="ARBA00004863"/>
    </source>
</evidence>
<protein>
    <recommendedName>
        <fullName evidence="4">Chorismate dehydratase</fullName>
        <ecNumber evidence="4">4.2.1.151</ecNumber>
    </recommendedName>
    <alternativeName>
        <fullName evidence="4">Menaquinone biosynthetic enzyme MqnA</fullName>
    </alternativeName>
</protein>
<comment type="catalytic activity">
    <reaction evidence="4">
        <text>chorismate = 3-[(1-carboxyvinyl)-oxy]benzoate + H2O</text>
        <dbReference type="Rhea" id="RHEA:40051"/>
        <dbReference type="ChEBI" id="CHEBI:15377"/>
        <dbReference type="ChEBI" id="CHEBI:29748"/>
        <dbReference type="ChEBI" id="CHEBI:76981"/>
        <dbReference type="EC" id="4.2.1.151"/>
    </reaction>
</comment>
<evidence type="ECO:0000313" key="5">
    <source>
        <dbReference type="EMBL" id="MBC6994291.1"/>
    </source>
</evidence>
<dbReference type="CDD" id="cd13634">
    <property type="entry name" value="PBP2_Sco4506"/>
    <property type="match status" value="1"/>
</dbReference>
<dbReference type="PANTHER" id="PTHR37690">
    <property type="entry name" value="CHORISMATE DEHYDRATASE"/>
    <property type="match status" value="1"/>
</dbReference>
<keyword evidence="2 4" id="KW-0474">Menaquinone biosynthesis</keyword>
<dbReference type="Pfam" id="PF02621">
    <property type="entry name" value="VitK2_biosynth"/>
    <property type="match status" value="1"/>
</dbReference>
<evidence type="ECO:0000313" key="6">
    <source>
        <dbReference type="Proteomes" id="UP000650081"/>
    </source>
</evidence>
<dbReference type="GO" id="GO:0009234">
    <property type="term" value="P:menaquinone biosynthetic process"/>
    <property type="evidence" value="ECO:0007669"/>
    <property type="project" value="UniProtKB-UniRule"/>
</dbReference>
<evidence type="ECO:0000256" key="4">
    <source>
        <dbReference type="HAMAP-Rule" id="MF_00995"/>
    </source>
</evidence>
<comment type="similarity">
    <text evidence="4">Belongs to the MqnA/MqnD family. MqnA subfamily.</text>
</comment>
<dbReference type="AlphaFoldDB" id="A0A923PMA1"/>
<dbReference type="InterPro" id="IPR030868">
    <property type="entry name" value="MqnA"/>
</dbReference>
<keyword evidence="3 4" id="KW-0456">Lyase</keyword>
<dbReference type="PANTHER" id="PTHR37690:SF1">
    <property type="entry name" value="CHORISMATE DEHYDRATASE"/>
    <property type="match status" value="1"/>
</dbReference>
<dbReference type="EMBL" id="JACSIT010000096">
    <property type="protein sequence ID" value="MBC6994291.1"/>
    <property type="molecule type" value="Genomic_DNA"/>
</dbReference>
<comment type="function">
    <text evidence="4">Catalyzes the dehydration of chorismate into 3-[(1-carboxyvinyl)oxy]benzoate, a step in the biosynthesis of menaquinone (MK, vitamin K2).</text>
</comment>
<proteinExistence type="inferred from homology"/>
<dbReference type="Gene3D" id="3.40.190.10">
    <property type="entry name" value="Periplasmic binding protein-like II"/>
    <property type="match status" value="2"/>
</dbReference>
<evidence type="ECO:0000256" key="3">
    <source>
        <dbReference type="ARBA" id="ARBA00023239"/>
    </source>
</evidence>
<dbReference type="InterPro" id="IPR003773">
    <property type="entry name" value="Menaquinone_biosynth"/>
</dbReference>
<reference evidence="5" key="1">
    <citation type="submission" date="2020-08" db="EMBL/GenBank/DDBJ databases">
        <title>Lewinella bacteria from marine environments.</title>
        <authorList>
            <person name="Zhong Y."/>
        </authorList>
    </citation>
    <scope>NUCLEOTIDE SEQUENCE</scope>
    <source>
        <strain evidence="5">KCTC 42187</strain>
    </source>
</reference>
<evidence type="ECO:0000256" key="2">
    <source>
        <dbReference type="ARBA" id="ARBA00022428"/>
    </source>
</evidence>
<gene>
    <name evidence="4" type="primary">mqnA</name>
    <name evidence="5" type="ORF">H9S92_08965</name>
</gene>
<dbReference type="HAMAP" id="MF_00995">
    <property type="entry name" value="MqnA"/>
    <property type="match status" value="1"/>
</dbReference>
<dbReference type="EC" id="4.2.1.151" evidence="4"/>
<name>A0A923PMA1_9BACT</name>
<dbReference type="RefSeq" id="WP_187466373.1">
    <property type="nucleotide sequence ID" value="NZ_JACSIT010000096.1"/>
</dbReference>
<organism evidence="5 6">
    <name type="scientific">Neolewinella lacunae</name>
    <dbReference type="NCBI Taxonomy" id="1517758"/>
    <lineage>
        <taxon>Bacteria</taxon>
        <taxon>Pseudomonadati</taxon>
        <taxon>Bacteroidota</taxon>
        <taxon>Saprospiria</taxon>
        <taxon>Saprospirales</taxon>
        <taxon>Lewinellaceae</taxon>
        <taxon>Neolewinella</taxon>
    </lineage>
</organism>
<dbReference type="GO" id="GO:0016836">
    <property type="term" value="F:hydro-lyase activity"/>
    <property type="evidence" value="ECO:0007669"/>
    <property type="project" value="UniProtKB-UniRule"/>
</dbReference>